<name>A0A428K289_9FLAO</name>
<evidence type="ECO:0000313" key="2">
    <source>
        <dbReference type="EMBL" id="RSK40493.1"/>
    </source>
</evidence>
<accession>A0A428K289</accession>
<dbReference type="RefSeq" id="WP_125467408.1">
    <property type="nucleotide sequence ID" value="NZ_RWBG01000002.1"/>
</dbReference>
<dbReference type="AlphaFoldDB" id="A0A428K289"/>
<dbReference type="Pfam" id="PF08241">
    <property type="entry name" value="Methyltransf_11"/>
    <property type="match status" value="1"/>
</dbReference>
<dbReference type="GO" id="GO:0032259">
    <property type="term" value="P:methylation"/>
    <property type="evidence" value="ECO:0007669"/>
    <property type="project" value="UniProtKB-KW"/>
</dbReference>
<dbReference type="InterPro" id="IPR029063">
    <property type="entry name" value="SAM-dependent_MTases_sf"/>
</dbReference>
<dbReference type="Gene3D" id="3.40.50.150">
    <property type="entry name" value="Vaccinia Virus protein VP39"/>
    <property type="match status" value="1"/>
</dbReference>
<dbReference type="InterPro" id="IPR013216">
    <property type="entry name" value="Methyltransf_11"/>
</dbReference>
<dbReference type="SUPFAM" id="SSF53335">
    <property type="entry name" value="S-adenosyl-L-methionine-dependent methyltransferases"/>
    <property type="match status" value="1"/>
</dbReference>
<dbReference type="OrthoDB" id="3896938at2"/>
<dbReference type="GO" id="GO:0008757">
    <property type="term" value="F:S-adenosylmethionine-dependent methyltransferase activity"/>
    <property type="evidence" value="ECO:0007669"/>
    <property type="project" value="InterPro"/>
</dbReference>
<comment type="caution">
    <text evidence="2">The sequence shown here is derived from an EMBL/GenBank/DDBJ whole genome shotgun (WGS) entry which is preliminary data.</text>
</comment>
<reference evidence="2 3" key="1">
    <citation type="submission" date="2018-12" db="EMBL/GenBank/DDBJ databases">
        <title>Mangrovimonas spongiae sp. nov., a novel member of the genus Mangrovimonas isolated from marine sponge.</title>
        <authorList>
            <person name="Zhuang L."/>
            <person name="Luo L."/>
        </authorList>
    </citation>
    <scope>NUCLEOTIDE SEQUENCE [LARGE SCALE GENOMIC DNA]</scope>
    <source>
        <strain evidence="2 3">HN-E26</strain>
    </source>
</reference>
<keyword evidence="2" id="KW-0808">Transferase</keyword>
<evidence type="ECO:0000259" key="1">
    <source>
        <dbReference type="Pfam" id="PF08241"/>
    </source>
</evidence>
<keyword evidence="2" id="KW-0489">Methyltransferase</keyword>
<keyword evidence="3" id="KW-1185">Reference proteome</keyword>
<sequence>MNLARLIKSPKPYIIKLKKVFYRHYWRILKKGTAVNCPVCNWQGKNFLKGRCPKCSSLARTRLIPYSITYFKLSGERLNVLHVAPNRNEYLSAKRTLGDIKTYDKLDVRQVAHVNLVQDLTQLTLADALYDRAIIWHVFEHIVEDTKAISEVYRVLKPGGKLLVSVPIYPVNNSKTYEDPSIPYKDYEKVHGHDDHCRSCGLDYFKRFETVGFKTETLQVKDAPQSEINYYGLSVNHVVWCFTKRK</sequence>
<protein>
    <submittedName>
        <fullName evidence="2">Class I SAM-dependent methyltransferase</fullName>
    </submittedName>
</protein>
<feature type="domain" description="Methyltransferase type 11" evidence="1">
    <location>
        <begin position="115"/>
        <end position="164"/>
    </location>
</feature>
<proteinExistence type="predicted"/>
<dbReference type="Proteomes" id="UP000270620">
    <property type="component" value="Unassembled WGS sequence"/>
</dbReference>
<organism evidence="2 3">
    <name type="scientific">Mangrovimonas spongiae</name>
    <dbReference type="NCBI Taxonomy" id="2494697"/>
    <lineage>
        <taxon>Bacteria</taxon>
        <taxon>Pseudomonadati</taxon>
        <taxon>Bacteroidota</taxon>
        <taxon>Flavobacteriia</taxon>
        <taxon>Flavobacteriales</taxon>
        <taxon>Flavobacteriaceae</taxon>
        <taxon>Mangrovimonas</taxon>
    </lineage>
</organism>
<dbReference type="EMBL" id="RWBG01000002">
    <property type="protein sequence ID" value="RSK40493.1"/>
    <property type="molecule type" value="Genomic_DNA"/>
</dbReference>
<dbReference type="CDD" id="cd02440">
    <property type="entry name" value="AdoMet_MTases"/>
    <property type="match status" value="1"/>
</dbReference>
<gene>
    <name evidence="2" type="ORF">EJA19_05825</name>
</gene>
<evidence type="ECO:0000313" key="3">
    <source>
        <dbReference type="Proteomes" id="UP000270620"/>
    </source>
</evidence>